<dbReference type="InterPro" id="IPR036910">
    <property type="entry name" value="HMG_box_dom_sf"/>
</dbReference>
<organism evidence="1">
    <name type="scientific">viral metagenome</name>
    <dbReference type="NCBI Taxonomy" id="1070528"/>
    <lineage>
        <taxon>unclassified sequences</taxon>
        <taxon>metagenomes</taxon>
        <taxon>organismal metagenomes</taxon>
    </lineage>
</organism>
<reference evidence="1" key="1">
    <citation type="journal article" date="2020" name="Nature">
        <title>Giant virus diversity and host interactions through global metagenomics.</title>
        <authorList>
            <person name="Schulz F."/>
            <person name="Roux S."/>
            <person name="Paez-Espino D."/>
            <person name="Jungbluth S."/>
            <person name="Walsh D.A."/>
            <person name="Denef V.J."/>
            <person name="McMahon K.D."/>
            <person name="Konstantinidis K.T."/>
            <person name="Eloe-Fadrosh E.A."/>
            <person name="Kyrpides N.C."/>
            <person name="Woyke T."/>
        </authorList>
    </citation>
    <scope>NUCLEOTIDE SEQUENCE</scope>
    <source>
        <strain evidence="1">GVMAG-S-1102113-126</strain>
    </source>
</reference>
<name>A0A6C0KET3_9ZZZZ</name>
<evidence type="ECO:0008006" key="2">
    <source>
        <dbReference type="Google" id="ProtNLM"/>
    </source>
</evidence>
<dbReference type="Gene3D" id="1.10.30.10">
    <property type="entry name" value="High mobility group box domain"/>
    <property type="match status" value="1"/>
</dbReference>
<dbReference type="SUPFAM" id="SSF47095">
    <property type="entry name" value="HMG-box"/>
    <property type="match status" value="1"/>
</dbReference>
<proteinExistence type="predicted"/>
<protein>
    <recommendedName>
        <fullName evidence="2">HMG box domain-containing protein</fullName>
    </recommendedName>
</protein>
<sequence>MSDAKIKELETRIKILEHLVSTLTVQTTKKVKVKKAKDPDAPKRAPNAYNFFVREMKKLEPKTDMKELGRMWREDFLRRMTAPPGPRWPLKLRILTRKR</sequence>
<dbReference type="AlphaFoldDB" id="A0A6C0KET3"/>
<evidence type="ECO:0000313" key="1">
    <source>
        <dbReference type="EMBL" id="QHU14754.1"/>
    </source>
</evidence>
<dbReference type="EMBL" id="MN740846">
    <property type="protein sequence ID" value="QHU14754.1"/>
    <property type="molecule type" value="Genomic_DNA"/>
</dbReference>
<accession>A0A6C0KET3</accession>